<dbReference type="InterPro" id="IPR000914">
    <property type="entry name" value="SBP_5_dom"/>
</dbReference>
<name>A0A7W6H8D2_9HYPH</name>
<accession>A0A7W6H8D2</accession>
<protein>
    <submittedName>
        <fullName evidence="2">ABC-type transport system substrate-binding protein</fullName>
    </submittedName>
</protein>
<dbReference type="EMBL" id="JACIEK010000022">
    <property type="protein sequence ID" value="MBB4000509.1"/>
    <property type="molecule type" value="Genomic_DNA"/>
</dbReference>
<dbReference type="SUPFAM" id="SSF53850">
    <property type="entry name" value="Periplasmic binding protein-like II"/>
    <property type="match status" value="1"/>
</dbReference>
<reference evidence="2 3" key="1">
    <citation type="submission" date="2020-08" db="EMBL/GenBank/DDBJ databases">
        <title>Genomic Encyclopedia of Type Strains, Phase IV (KMG-IV): sequencing the most valuable type-strain genomes for metagenomic binning, comparative biology and taxonomic classification.</title>
        <authorList>
            <person name="Goeker M."/>
        </authorList>
    </citation>
    <scope>NUCLEOTIDE SEQUENCE [LARGE SCALE GENOMIC DNA]</scope>
    <source>
        <strain evidence="2 3">DSM 102238</strain>
    </source>
</reference>
<gene>
    <name evidence="2" type="ORF">GGR04_004387</name>
</gene>
<evidence type="ECO:0000313" key="3">
    <source>
        <dbReference type="Proteomes" id="UP000542776"/>
    </source>
</evidence>
<comment type="caution">
    <text evidence="2">The sequence shown here is derived from an EMBL/GenBank/DDBJ whole genome shotgun (WGS) entry which is preliminary data.</text>
</comment>
<evidence type="ECO:0000313" key="2">
    <source>
        <dbReference type="EMBL" id="MBB4000509.1"/>
    </source>
</evidence>
<evidence type="ECO:0000259" key="1">
    <source>
        <dbReference type="Pfam" id="PF00496"/>
    </source>
</evidence>
<keyword evidence="3" id="KW-1185">Reference proteome</keyword>
<dbReference type="Proteomes" id="UP000542776">
    <property type="component" value="Unassembled WGS sequence"/>
</dbReference>
<sequence>MIGLGYQALYVNLANGAQADNPLGKDKRVRQAFSLAIDRDAINQVIYEGTQAAGNQPFLPESPWFDKAHPVPARDIEKAKAGVVSVTCSFRPPTCR</sequence>
<feature type="domain" description="Solute-binding protein family 5" evidence="1">
    <location>
        <begin position="5"/>
        <end position="81"/>
    </location>
</feature>
<proteinExistence type="predicted"/>
<dbReference type="Pfam" id="PF00496">
    <property type="entry name" value="SBP_bac_5"/>
    <property type="match status" value="1"/>
</dbReference>
<dbReference type="AlphaFoldDB" id="A0A7W6H8D2"/>
<organism evidence="2 3">
    <name type="scientific">Aureimonas pseudogalii</name>
    <dbReference type="NCBI Taxonomy" id="1744844"/>
    <lineage>
        <taxon>Bacteria</taxon>
        <taxon>Pseudomonadati</taxon>
        <taxon>Pseudomonadota</taxon>
        <taxon>Alphaproteobacteria</taxon>
        <taxon>Hyphomicrobiales</taxon>
        <taxon>Aurantimonadaceae</taxon>
        <taxon>Aureimonas</taxon>
    </lineage>
</organism>
<dbReference type="Gene3D" id="3.10.105.10">
    <property type="entry name" value="Dipeptide-binding Protein, Domain 3"/>
    <property type="match status" value="1"/>
</dbReference>